<dbReference type="PANTHER" id="PTHR47843:SF5">
    <property type="entry name" value="BTB_POZ DOMAIN PROTEIN"/>
    <property type="match status" value="1"/>
</dbReference>
<protein>
    <submittedName>
        <fullName evidence="3">BTB/POZ fold protein</fullName>
    </submittedName>
</protein>
<dbReference type="SUPFAM" id="SSF54695">
    <property type="entry name" value="POZ domain"/>
    <property type="match status" value="1"/>
</dbReference>
<dbReference type="PROSITE" id="PS50097">
    <property type="entry name" value="BTB"/>
    <property type="match status" value="1"/>
</dbReference>
<gene>
    <name evidence="3" type="ORF">SPI_05736</name>
</gene>
<proteinExistence type="predicted"/>
<dbReference type="PANTHER" id="PTHR47843">
    <property type="entry name" value="BTB DOMAIN-CONTAINING PROTEIN-RELATED"/>
    <property type="match status" value="1"/>
</dbReference>
<comment type="caution">
    <text evidence="3">The sequence shown here is derived from an EMBL/GenBank/DDBJ whole genome shotgun (WGS) entry which is preliminary data.</text>
</comment>
<dbReference type="CDD" id="cd18186">
    <property type="entry name" value="BTB_POZ_ZBTB_KLHL-like"/>
    <property type="match status" value="1"/>
</dbReference>
<dbReference type="Pfam" id="PF00651">
    <property type="entry name" value="BTB"/>
    <property type="match status" value="1"/>
</dbReference>
<feature type="compositionally biased region" description="Acidic residues" evidence="1">
    <location>
        <begin position="128"/>
        <end position="158"/>
    </location>
</feature>
<dbReference type="Proteomes" id="UP000076874">
    <property type="component" value="Unassembled WGS sequence"/>
</dbReference>
<feature type="domain" description="BTB" evidence="2">
    <location>
        <begin position="28"/>
        <end position="86"/>
    </location>
</feature>
<reference evidence="3 4" key="1">
    <citation type="journal article" date="2016" name="Genome Biol. Evol.">
        <title>Divergent and convergent evolution of fungal pathogenicity.</title>
        <authorList>
            <person name="Shang Y."/>
            <person name="Xiao G."/>
            <person name="Zheng P."/>
            <person name="Cen K."/>
            <person name="Zhan S."/>
            <person name="Wang C."/>
        </authorList>
    </citation>
    <scope>NUCLEOTIDE SEQUENCE [LARGE SCALE GENOMIC DNA]</scope>
    <source>
        <strain evidence="3 4">RCEF 264</strain>
    </source>
</reference>
<feature type="region of interest" description="Disordered" evidence="1">
    <location>
        <begin position="124"/>
        <end position="189"/>
    </location>
</feature>
<dbReference type="Gene3D" id="3.30.710.10">
    <property type="entry name" value="Potassium Channel Kv1.1, Chain A"/>
    <property type="match status" value="1"/>
</dbReference>
<dbReference type="AlphaFoldDB" id="A0A167SE46"/>
<accession>A0A167SE46</accession>
<dbReference type="EMBL" id="AZHD01000010">
    <property type="protein sequence ID" value="OAA59538.1"/>
    <property type="molecule type" value="Genomic_DNA"/>
</dbReference>
<dbReference type="OrthoDB" id="1022638at2759"/>
<organism evidence="3 4">
    <name type="scientific">Niveomyces insectorum RCEF 264</name>
    <dbReference type="NCBI Taxonomy" id="1081102"/>
    <lineage>
        <taxon>Eukaryota</taxon>
        <taxon>Fungi</taxon>
        <taxon>Dikarya</taxon>
        <taxon>Ascomycota</taxon>
        <taxon>Pezizomycotina</taxon>
        <taxon>Sordariomycetes</taxon>
        <taxon>Hypocreomycetidae</taxon>
        <taxon>Hypocreales</taxon>
        <taxon>Cordycipitaceae</taxon>
        <taxon>Niveomyces</taxon>
    </lineage>
</organism>
<feature type="compositionally biased region" description="Basic and acidic residues" evidence="1">
    <location>
        <begin position="168"/>
        <end position="180"/>
    </location>
</feature>
<keyword evidence="4" id="KW-1185">Reference proteome</keyword>
<name>A0A167SE46_9HYPO</name>
<evidence type="ECO:0000313" key="4">
    <source>
        <dbReference type="Proteomes" id="UP000076874"/>
    </source>
</evidence>
<dbReference type="STRING" id="1081102.A0A167SE46"/>
<dbReference type="InterPro" id="IPR000210">
    <property type="entry name" value="BTB/POZ_dom"/>
</dbReference>
<dbReference type="InterPro" id="IPR011333">
    <property type="entry name" value="SKP1/BTB/POZ_sf"/>
</dbReference>
<sequence>MPTAMRTTSPRPMLHAALAPLYATGKLSDLLVTCGGREFRVHKAVVCAQSPFFDKAKAWDNVPEDDPDMLDRFFQFLYAGNYTDGEHFDGLPSQAALLTPAECAEALGHAPAGETDAVEAFEAYFPPDDQENDSDYMREDEEGEEEDEDEDEEEEEEAGAANDNDNNDDGHDPLEYDSDRSAGASPDGPEEALHLVRTRCASIANDRLVASVLISLRVYVLADKYDVPALKLLAHERFTRTLEHAWDTYADFPDMVDELFATTKANDPLHSFICGLIVFRYRTDADFRAQIKPILERHPGIAVLLLDKALIAENGLQNPPVQAA</sequence>
<evidence type="ECO:0000259" key="2">
    <source>
        <dbReference type="PROSITE" id="PS50097"/>
    </source>
</evidence>
<evidence type="ECO:0000313" key="3">
    <source>
        <dbReference type="EMBL" id="OAA59538.1"/>
    </source>
</evidence>
<evidence type="ECO:0000256" key="1">
    <source>
        <dbReference type="SAM" id="MobiDB-lite"/>
    </source>
</evidence>